<reference evidence="1" key="2">
    <citation type="journal article" date="2015" name="Fish Shellfish Immunol.">
        <title>Early steps in the European eel (Anguilla anguilla)-Vibrio vulnificus interaction in the gills: Role of the RtxA13 toxin.</title>
        <authorList>
            <person name="Callol A."/>
            <person name="Pajuelo D."/>
            <person name="Ebbesson L."/>
            <person name="Teles M."/>
            <person name="MacKenzie S."/>
            <person name="Amaro C."/>
        </authorList>
    </citation>
    <scope>NUCLEOTIDE SEQUENCE</scope>
</reference>
<sequence>MFPVSSMLARKHRKRSVQICFMSLSSLVGT</sequence>
<reference evidence="1" key="1">
    <citation type="submission" date="2014-11" db="EMBL/GenBank/DDBJ databases">
        <authorList>
            <person name="Amaro Gonzalez C."/>
        </authorList>
    </citation>
    <scope>NUCLEOTIDE SEQUENCE</scope>
</reference>
<proteinExistence type="predicted"/>
<accession>A0A0E9UC34</accession>
<evidence type="ECO:0000313" key="1">
    <source>
        <dbReference type="EMBL" id="JAH62750.1"/>
    </source>
</evidence>
<name>A0A0E9UC34_ANGAN</name>
<dbReference type="AlphaFoldDB" id="A0A0E9UC34"/>
<dbReference type="EMBL" id="GBXM01045827">
    <property type="protein sequence ID" value="JAH62750.1"/>
    <property type="molecule type" value="Transcribed_RNA"/>
</dbReference>
<organism evidence="1">
    <name type="scientific">Anguilla anguilla</name>
    <name type="common">European freshwater eel</name>
    <name type="synonym">Muraena anguilla</name>
    <dbReference type="NCBI Taxonomy" id="7936"/>
    <lineage>
        <taxon>Eukaryota</taxon>
        <taxon>Metazoa</taxon>
        <taxon>Chordata</taxon>
        <taxon>Craniata</taxon>
        <taxon>Vertebrata</taxon>
        <taxon>Euteleostomi</taxon>
        <taxon>Actinopterygii</taxon>
        <taxon>Neopterygii</taxon>
        <taxon>Teleostei</taxon>
        <taxon>Anguilliformes</taxon>
        <taxon>Anguillidae</taxon>
        <taxon>Anguilla</taxon>
    </lineage>
</organism>
<protein>
    <submittedName>
        <fullName evidence="1">Uncharacterized protein</fullName>
    </submittedName>
</protein>